<evidence type="ECO:0000313" key="3">
    <source>
        <dbReference type="Proteomes" id="UP000319516"/>
    </source>
</evidence>
<dbReference type="PANTHER" id="PTHR35908:SF1">
    <property type="entry name" value="CONSERVED PROTEIN"/>
    <property type="match status" value="1"/>
</dbReference>
<evidence type="ECO:0000259" key="1">
    <source>
        <dbReference type="Pfam" id="PF18029"/>
    </source>
</evidence>
<feature type="domain" description="Glyoxalase-like" evidence="1">
    <location>
        <begin position="315"/>
        <end position="423"/>
    </location>
</feature>
<dbReference type="Proteomes" id="UP000319516">
    <property type="component" value="Unassembled WGS sequence"/>
</dbReference>
<feature type="domain" description="Glyoxalase-like" evidence="1">
    <location>
        <begin position="111"/>
        <end position="210"/>
    </location>
</feature>
<dbReference type="RefSeq" id="WP_141783332.1">
    <property type="nucleotide sequence ID" value="NZ_BAAAIK010000008.1"/>
</dbReference>
<dbReference type="OrthoDB" id="15077at2"/>
<sequence length="440" mass="47102">MTDTETLTARQFQESGGTGDWRVLGAGASAWFGAPSHAAGAALVRRITEAADTPEAREGAVPDIDLRQSGVRVDLPRHGFGAPDVALAEQISAAARELGLTSDPAAVQDLQLAFDVLDQAAVQPFWEAALAYEPVGEEDIVDPLRRHPPIWFQDQDAPRPLRNRVHLDVVTPQPVAERAVRAVRDLGARSVADHDYYATVADAEGNEADLLPLPEGADRWEGAEVEDWRLVFSAMASYPVGSAEQAAGLVEAVAALADEAGLPLGIDLRPGVVTLDSGKDAWEQDDGYRALAGRVQAAARGLGLTADVGAPRFVQVGIDAVDIPAVRAFWAAVLGYEPDPREGVTDLVDPRRLNTVVFFQPMEESETERRAQRNRIHVDLFVPDDQAQARIEAGLAAGGRLAYDGNAPFGWTLADPEGNEVDIAVAVGREEAWRAARGEA</sequence>
<evidence type="ECO:0000313" key="2">
    <source>
        <dbReference type="EMBL" id="TQL49018.1"/>
    </source>
</evidence>
<dbReference type="InterPro" id="IPR041581">
    <property type="entry name" value="Glyoxalase_6"/>
</dbReference>
<organism evidence="2 3">
    <name type="scientific">Ornithinicoccus hortensis</name>
    <dbReference type="NCBI Taxonomy" id="82346"/>
    <lineage>
        <taxon>Bacteria</taxon>
        <taxon>Bacillati</taxon>
        <taxon>Actinomycetota</taxon>
        <taxon>Actinomycetes</taxon>
        <taxon>Micrococcales</taxon>
        <taxon>Intrasporangiaceae</taxon>
        <taxon>Ornithinicoccus</taxon>
    </lineage>
</organism>
<dbReference type="Gene3D" id="3.10.180.10">
    <property type="entry name" value="2,3-Dihydroxybiphenyl 1,2-Dioxygenase, domain 1"/>
    <property type="match status" value="2"/>
</dbReference>
<protein>
    <recommendedName>
        <fullName evidence="1">Glyoxalase-like domain-containing protein</fullName>
    </recommendedName>
</protein>
<dbReference type="InterPro" id="IPR029068">
    <property type="entry name" value="Glyas_Bleomycin-R_OHBP_Dase"/>
</dbReference>
<gene>
    <name evidence="2" type="ORF">FB467_0082</name>
</gene>
<name>A0A542YLR4_9MICO</name>
<proteinExistence type="predicted"/>
<dbReference type="EMBL" id="VFOP01000001">
    <property type="protein sequence ID" value="TQL49018.1"/>
    <property type="molecule type" value="Genomic_DNA"/>
</dbReference>
<dbReference type="CDD" id="cd06587">
    <property type="entry name" value="VOC"/>
    <property type="match status" value="1"/>
</dbReference>
<comment type="caution">
    <text evidence="2">The sequence shown here is derived from an EMBL/GenBank/DDBJ whole genome shotgun (WGS) entry which is preliminary data.</text>
</comment>
<reference evidence="2 3" key="1">
    <citation type="submission" date="2019-06" db="EMBL/GenBank/DDBJ databases">
        <title>Sequencing the genomes of 1000 actinobacteria strains.</title>
        <authorList>
            <person name="Klenk H.-P."/>
        </authorList>
    </citation>
    <scope>NUCLEOTIDE SEQUENCE [LARGE SCALE GENOMIC DNA]</scope>
    <source>
        <strain evidence="2 3">DSM 12335</strain>
    </source>
</reference>
<dbReference type="SUPFAM" id="SSF54593">
    <property type="entry name" value="Glyoxalase/Bleomycin resistance protein/Dihydroxybiphenyl dioxygenase"/>
    <property type="match status" value="1"/>
</dbReference>
<dbReference type="PANTHER" id="PTHR35908">
    <property type="entry name" value="HYPOTHETICAL FUSION PROTEIN"/>
    <property type="match status" value="1"/>
</dbReference>
<keyword evidence="3" id="KW-1185">Reference proteome</keyword>
<dbReference type="Pfam" id="PF18029">
    <property type="entry name" value="Glyoxalase_6"/>
    <property type="match status" value="2"/>
</dbReference>
<dbReference type="AlphaFoldDB" id="A0A542YLR4"/>
<accession>A0A542YLR4</accession>